<keyword evidence="6 7" id="KW-0449">Lipoprotein</keyword>
<name>D3AQR4_9FIRM</name>
<evidence type="ECO:0000256" key="1">
    <source>
        <dbReference type="ARBA" id="ARBA00004635"/>
    </source>
</evidence>
<organism evidence="7 8">
    <name type="scientific">Hungatella hathewayi DSM 13479</name>
    <dbReference type="NCBI Taxonomy" id="566550"/>
    <lineage>
        <taxon>Bacteria</taxon>
        <taxon>Bacillati</taxon>
        <taxon>Bacillota</taxon>
        <taxon>Clostridia</taxon>
        <taxon>Lachnospirales</taxon>
        <taxon>Lachnospiraceae</taxon>
        <taxon>Hungatella</taxon>
    </lineage>
</organism>
<dbReference type="Proteomes" id="UP000004968">
    <property type="component" value="Unassembled WGS sequence"/>
</dbReference>
<evidence type="ECO:0000256" key="2">
    <source>
        <dbReference type="ARBA" id="ARBA00008973"/>
    </source>
</evidence>
<dbReference type="HOGENOM" id="CLU_067080_0_0_9"/>
<dbReference type="EMBL" id="ACIO01000668">
    <property type="protein sequence ID" value="EFC95849.1"/>
    <property type="molecule type" value="Genomic_DNA"/>
</dbReference>
<dbReference type="SUPFAM" id="SSF53850">
    <property type="entry name" value="Periplasmic binding protein-like II"/>
    <property type="match status" value="1"/>
</dbReference>
<evidence type="ECO:0000256" key="4">
    <source>
        <dbReference type="ARBA" id="ARBA00023136"/>
    </source>
</evidence>
<sequence>MAVRRYHRHDHPHVLRASHRITKKRRKLHTKKEETIMKKSLYVLAAAFFAAGALTACGGNNKETTAGTTTAAVTESKETESAAPADETTAEAGELKKLVVGASPAPHAEILKAAKDILKEKGYDLVIKEYTDYVQPNLALESGDLDANYFQHFPYLEQFNQENGTDLVSAGAIHYEPFGIYAGKTASLADLADGAQVAVPNDVSNEARALLLLADNGLIELKEGVGLEATKNDIVKNDKNLKIMEIEAAQLPRSLGDVDIAVINGNYAIEAGLKVSDALATEDSQSIAATTYGNVVAVRKGEEKSDATLALIDALTSETVKQYIEDTYQGAVVPLF</sequence>
<comment type="caution">
    <text evidence="7">The sequence shown here is derived from an EMBL/GenBank/DDBJ whole genome shotgun (WGS) entry which is preliminary data.</text>
</comment>
<evidence type="ECO:0000313" key="7">
    <source>
        <dbReference type="EMBL" id="EFC95849.1"/>
    </source>
</evidence>
<dbReference type="Pfam" id="PF03180">
    <property type="entry name" value="Lipoprotein_9"/>
    <property type="match status" value="1"/>
</dbReference>
<accession>D3AQR4</accession>
<evidence type="ECO:0000256" key="6">
    <source>
        <dbReference type="ARBA" id="ARBA00023288"/>
    </source>
</evidence>
<dbReference type="AlphaFoldDB" id="D3AQR4"/>
<keyword evidence="3" id="KW-0732">Signal</keyword>
<gene>
    <name evidence="7" type="ORF">CLOSTHATH_05970</name>
</gene>
<dbReference type="CDD" id="cd13597">
    <property type="entry name" value="PBP2_lipoprotein_Tp32"/>
    <property type="match status" value="1"/>
</dbReference>
<dbReference type="InterPro" id="IPR004872">
    <property type="entry name" value="Lipoprotein_NlpA"/>
</dbReference>
<evidence type="ECO:0000313" key="8">
    <source>
        <dbReference type="Proteomes" id="UP000004968"/>
    </source>
</evidence>
<reference evidence="7 8" key="1">
    <citation type="submission" date="2010-01" db="EMBL/GenBank/DDBJ databases">
        <authorList>
            <person name="Weinstock G."/>
            <person name="Sodergren E."/>
            <person name="Clifton S."/>
            <person name="Fulton L."/>
            <person name="Fulton B."/>
            <person name="Courtney L."/>
            <person name="Fronick C."/>
            <person name="Harrison M."/>
            <person name="Strong C."/>
            <person name="Farmer C."/>
            <person name="Delahaunty K."/>
            <person name="Markovic C."/>
            <person name="Hall O."/>
            <person name="Minx P."/>
            <person name="Tomlinson C."/>
            <person name="Mitreva M."/>
            <person name="Nelson J."/>
            <person name="Hou S."/>
            <person name="Wollam A."/>
            <person name="Pepin K.H."/>
            <person name="Johnson M."/>
            <person name="Bhonagiri V."/>
            <person name="Nash W.E."/>
            <person name="Warren W."/>
            <person name="Chinwalla A."/>
            <person name="Mardis E.R."/>
            <person name="Wilson R.K."/>
        </authorList>
    </citation>
    <scope>NUCLEOTIDE SEQUENCE [LARGE SCALE GENOMIC DNA]</scope>
    <source>
        <strain evidence="7 8">DSM 13479</strain>
    </source>
</reference>
<keyword evidence="5" id="KW-0564">Palmitate</keyword>
<dbReference type="PANTHER" id="PTHR30429:SF0">
    <property type="entry name" value="METHIONINE-BINDING LIPOPROTEIN METQ"/>
    <property type="match status" value="1"/>
</dbReference>
<comment type="similarity">
    <text evidence="2">Belongs to the NlpA lipoprotein family.</text>
</comment>
<protein>
    <submittedName>
        <fullName evidence="7">NLPA lipoprotein</fullName>
    </submittedName>
</protein>
<proteinExistence type="inferred from homology"/>
<evidence type="ECO:0000256" key="5">
    <source>
        <dbReference type="ARBA" id="ARBA00023139"/>
    </source>
</evidence>
<dbReference type="PANTHER" id="PTHR30429">
    <property type="entry name" value="D-METHIONINE-BINDING LIPOPROTEIN METQ"/>
    <property type="match status" value="1"/>
</dbReference>
<dbReference type="Gene3D" id="3.40.190.10">
    <property type="entry name" value="Periplasmic binding protein-like II"/>
    <property type="match status" value="2"/>
</dbReference>
<evidence type="ECO:0000256" key="3">
    <source>
        <dbReference type="ARBA" id="ARBA00022729"/>
    </source>
</evidence>
<dbReference type="GO" id="GO:0016020">
    <property type="term" value="C:membrane"/>
    <property type="evidence" value="ECO:0007669"/>
    <property type="project" value="UniProtKB-SubCell"/>
</dbReference>
<keyword evidence="4" id="KW-0472">Membrane</keyword>
<comment type="subcellular location">
    <subcellularLocation>
        <location evidence="1">Membrane</location>
        <topology evidence="1">Lipid-anchor</topology>
    </subcellularLocation>
</comment>